<comment type="similarity">
    <text evidence="2 6">Belongs to the DP1 family.</text>
</comment>
<keyword evidence="4" id="KW-1133">Transmembrane helix</keyword>
<dbReference type="AlphaFoldDB" id="V6LSY1"/>
<evidence type="ECO:0000313" key="7">
    <source>
        <dbReference type="EMBL" id="EST43904.1"/>
    </source>
</evidence>
<reference evidence="8" key="2">
    <citation type="submission" date="2020-12" db="EMBL/GenBank/DDBJ databases">
        <title>New Spironucleus salmonicida genome in near-complete chromosomes.</title>
        <authorList>
            <person name="Xu F."/>
            <person name="Kurt Z."/>
            <person name="Jimenez-Gonzalez A."/>
            <person name="Astvaldsson A."/>
            <person name="Andersson J.O."/>
            <person name="Svard S.G."/>
        </authorList>
    </citation>
    <scope>NUCLEOTIDE SEQUENCE</scope>
    <source>
        <strain evidence="8">ATCC 50377</strain>
    </source>
</reference>
<organism evidence="7">
    <name type="scientific">Spironucleus salmonicida</name>
    <dbReference type="NCBI Taxonomy" id="348837"/>
    <lineage>
        <taxon>Eukaryota</taxon>
        <taxon>Metamonada</taxon>
        <taxon>Diplomonadida</taxon>
        <taxon>Hexamitidae</taxon>
        <taxon>Hexamitinae</taxon>
        <taxon>Spironucleus</taxon>
    </lineage>
</organism>
<dbReference type="VEuPathDB" id="GiardiaDB:SS50377_21123"/>
<dbReference type="EMBL" id="AUWU02000001">
    <property type="protein sequence ID" value="KAH0577769.1"/>
    <property type="molecule type" value="Genomic_DNA"/>
</dbReference>
<evidence type="ECO:0000256" key="1">
    <source>
        <dbReference type="ARBA" id="ARBA00004141"/>
    </source>
</evidence>
<accession>V6LSY1</accession>
<sequence length="142" mass="16917">MIEKMPFYIQQIYALIIPMYRSVKFLQKRKLSKPLLTYWAIYGLFLVLEKTFGFIVYVPFYMVFKFYLLIWLIQSRGSEFIYQKFIQPYVEVAVSVVEDQEYRKAAIQKSKTLVIDVGSTINESLLTPLRKTPLGQKFVRFE</sequence>
<dbReference type="PANTHER" id="PTHR12300:SF161">
    <property type="entry name" value="RECEPTOR EXPRESSION-ENHANCING PROTEIN"/>
    <property type="match status" value="1"/>
</dbReference>
<keyword evidence="5" id="KW-0472">Membrane</keyword>
<evidence type="ECO:0000313" key="8">
    <source>
        <dbReference type="EMBL" id="KAH0577769.1"/>
    </source>
</evidence>
<name>V6LSY1_9EUKA</name>
<dbReference type="EMBL" id="KI546130">
    <property type="protein sequence ID" value="EST43904.1"/>
    <property type="molecule type" value="Genomic_DNA"/>
</dbReference>
<comment type="subcellular location">
    <subcellularLocation>
        <location evidence="1 6">Membrane</location>
        <topology evidence="1 6">Multi-pass membrane protein</topology>
    </subcellularLocation>
</comment>
<protein>
    <submittedName>
        <fullName evidence="7">TB2/DP1, HVA22 family protein</fullName>
    </submittedName>
</protein>
<reference evidence="7 8" key="1">
    <citation type="journal article" date="2014" name="PLoS Genet.">
        <title>The Genome of Spironucleus salmonicida Highlights a Fish Pathogen Adapted to Fluctuating Environments.</title>
        <authorList>
            <person name="Xu F."/>
            <person name="Jerlstrom-Hultqvist J."/>
            <person name="Einarsson E."/>
            <person name="Astvaldsson A."/>
            <person name="Svard S.G."/>
            <person name="Andersson J.O."/>
        </authorList>
    </citation>
    <scope>NUCLEOTIDE SEQUENCE</scope>
    <source>
        <strain evidence="8">ATCC 50377</strain>
    </source>
</reference>
<dbReference type="InterPro" id="IPR004345">
    <property type="entry name" value="TB2_DP1_HVA22"/>
</dbReference>
<dbReference type="Pfam" id="PF03134">
    <property type="entry name" value="TB2_DP1_HVA22"/>
    <property type="match status" value="1"/>
</dbReference>
<dbReference type="PANTHER" id="PTHR12300">
    <property type="entry name" value="HVA22-LIKE PROTEINS"/>
    <property type="match status" value="1"/>
</dbReference>
<keyword evidence="9" id="KW-1185">Reference proteome</keyword>
<gene>
    <name evidence="7" type="ORF">SS50377_16204</name>
    <name evidence="8" type="ORF">SS50377_21123</name>
</gene>
<evidence type="ECO:0000256" key="5">
    <source>
        <dbReference type="ARBA" id="ARBA00023136"/>
    </source>
</evidence>
<evidence type="ECO:0000256" key="6">
    <source>
        <dbReference type="RuleBase" id="RU362006"/>
    </source>
</evidence>
<evidence type="ECO:0000256" key="3">
    <source>
        <dbReference type="ARBA" id="ARBA00022692"/>
    </source>
</evidence>
<dbReference type="GO" id="GO:0016020">
    <property type="term" value="C:membrane"/>
    <property type="evidence" value="ECO:0007669"/>
    <property type="project" value="UniProtKB-SubCell"/>
</dbReference>
<dbReference type="Proteomes" id="UP000018208">
    <property type="component" value="Unassembled WGS sequence"/>
</dbReference>
<keyword evidence="3" id="KW-0812">Transmembrane</keyword>
<evidence type="ECO:0000256" key="2">
    <source>
        <dbReference type="ARBA" id="ARBA00008573"/>
    </source>
</evidence>
<evidence type="ECO:0000313" key="9">
    <source>
        <dbReference type="Proteomes" id="UP000018208"/>
    </source>
</evidence>
<dbReference type="OrthoDB" id="10009287at2759"/>
<proteinExistence type="inferred from homology"/>
<evidence type="ECO:0000256" key="4">
    <source>
        <dbReference type="ARBA" id="ARBA00022989"/>
    </source>
</evidence>